<protein>
    <submittedName>
        <fullName evidence="1">Uncharacterized protein</fullName>
    </submittedName>
</protein>
<reference evidence="2" key="1">
    <citation type="journal article" date="2022" name="Mol. Ecol. Resour.">
        <title>The genomes of chicory, endive, great burdock and yacon provide insights into Asteraceae palaeo-polyploidization history and plant inulin production.</title>
        <authorList>
            <person name="Fan W."/>
            <person name="Wang S."/>
            <person name="Wang H."/>
            <person name="Wang A."/>
            <person name="Jiang F."/>
            <person name="Liu H."/>
            <person name="Zhao H."/>
            <person name="Xu D."/>
            <person name="Zhang Y."/>
        </authorList>
    </citation>
    <scope>NUCLEOTIDE SEQUENCE [LARGE SCALE GENOMIC DNA]</scope>
    <source>
        <strain evidence="2">cv. Yunnan</strain>
    </source>
</reference>
<evidence type="ECO:0000313" key="2">
    <source>
        <dbReference type="Proteomes" id="UP001056120"/>
    </source>
</evidence>
<proteinExistence type="predicted"/>
<keyword evidence="2" id="KW-1185">Reference proteome</keyword>
<evidence type="ECO:0000313" key="1">
    <source>
        <dbReference type="EMBL" id="KAI3816520.1"/>
    </source>
</evidence>
<name>A0ACB9J9V0_9ASTR</name>
<accession>A0ACB9J9V0</accession>
<sequence>MITESYLDCVINFGDDKVSVTLMPMNLNEYEVILGMYWLNQYQAQIDCDQKTVKIKKPDETSLMIHADSETNMIEIISIAKAKKELIKGDVCDHPDVFLEELPGLPPDRQIEFQIELILGAKPVAKSPYRLAPSELKELMKQIQELLDKWFIRPGTSPWGAPVLFVKKKDGSMRMCNDYRELNKLTIKNRYPLPRIDDMFAQLQ</sequence>
<dbReference type="EMBL" id="CM042022">
    <property type="protein sequence ID" value="KAI3816520.1"/>
    <property type="molecule type" value="Genomic_DNA"/>
</dbReference>
<organism evidence="1 2">
    <name type="scientific">Smallanthus sonchifolius</name>
    <dbReference type="NCBI Taxonomy" id="185202"/>
    <lineage>
        <taxon>Eukaryota</taxon>
        <taxon>Viridiplantae</taxon>
        <taxon>Streptophyta</taxon>
        <taxon>Embryophyta</taxon>
        <taxon>Tracheophyta</taxon>
        <taxon>Spermatophyta</taxon>
        <taxon>Magnoliopsida</taxon>
        <taxon>eudicotyledons</taxon>
        <taxon>Gunneridae</taxon>
        <taxon>Pentapetalae</taxon>
        <taxon>asterids</taxon>
        <taxon>campanulids</taxon>
        <taxon>Asterales</taxon>
        <taxon>Asteraceae</taxon>
        <taxon>Asteroideae</taxon>
        <taxon>Heliantheae alliance</taxon>
        <taxon>Millerieae</taxon>
        <taxon>Smallanthus</taxon>
    </lineage>
</organism>
<comment type="caution">
    <text evidence="1">The sequence shown here is derived from an EMBL/GenBank/DDBJ whole genome shotgun (WGS) entry which is preliminary data.</text>
</comment>
<dbReference type="Proteomes" id="UP001056120">
    <property type="component" value="Linkage Group LG05"/>
</dbReference>
<gene>
    <name evidence="1" type="ORF">L1987_16221</name>
</gene>
<reference evidence="1 2" key="2">
    <citation type="journal article" date="2022" name="Mol. Ecol. Resour.">
        <title>The genomes of chicory, endive, great burdock and yacon provide insights into Asteraceae paleo-polyploidization history and plant inulin production.</title>
        <authorList>
            <person name="Fan W."/>
            <person name="Wang S."/>
            <person name="Wang H."/>
            <person name="Wang A."/>
            <person name="Jiang F."/>
            <person name="Liu H."/>
            <person name="Zhao H."/>
            <person name="Xu D."/>
            <person name="Zhang Y."/>
        </authorList>
    </citation>
    <scope>NUCLEOTIDE SEQUENCE [LARGE SCALE GENOMIC DNA]</scope>
    <source>
        <strain evidence="2">cv. Yunnan</strain>
        <tissue evidence="1">Leaves</tissue>
    </source>
</reference>